<feature type="binding site" evidence="7">
    <location>
        <position position="215"/>
    </location>
    <ligand>
        <name>5-hydroxyisourate</name>
        <dbReference type="ChEBI" id="CHEBI:18072"/>
    </ligand>
</feature>
<feature type="binding site" evidence="7">
    <location>
        <position position="215"/>
    </location>
    <ligand>
        <name>urate</name>
        <dbReference type="ChEBI" id="CHEBI:17775"/>
    </ligand>
</feature>
<feature type="active site" description="Charge relay system" evidence="6">
    <location>
        <position position="244"/>
    </location>
</feature>
<keyword evidence="3 5" id="KW-0659">Purine metabolism</keyword>
<dbReference type="PANTHER" id="PTHR42874:SF1">
    <property type="entry name" value="URICASE"/>
    <property type="match status" value="1"/>
</dbReference>
<evidence type="ECO:0000256" key="2">
    <source>
        <dbReference type="ARBA" id="ARBA00009760"/>
    </source>
</evidence>
<organism evidence="9 10">
    <name type="scientific">Methylopila jiangsuensis</name>
    <dbReference type="NCBI Taxonomy" id="586230"/>
    <lineage>
        <taxon>Bacteria</taxon>
        <taxon>Pseudomonadati</taxon>
        <taxon>Pseudomonadota</taxon>
        <taxon>Alphaproteobacteria</taxon>
        <taxon>Hyphomicrobiales</taxon>
        <taxon>Methylopilaceae</taxon>
        <taxon>Methylopila</taxon>
    </lineage>
</organism>
<feature type="binding site" evidence="7">
    <location>
        <position position="173"/>
    </location>
    <ligand>
        <name>urate</name>
        <dbReference type="ChEBI" id="CHEBI:17775"/>
    </ligand>
</feature>
<feature type="binding site" evidence="7">
    <location>
        <position position="242"/>
    </location>
    <ligand>
        <name>5-hydroxyisourate</name>
        <dbReference type="ChEBI" id="CHEBI:18072"/>
    </ligand>
</feature>
<reference evidence="9" key="1">
    <citation type="journal article" date="2014" name="Int. J. Syst. Evol. Microbiol.">
        <title>Complete genome sequence of Corynebacterium casei LMG S-19264T (=DSM 44701T), isolated from a smear-ripened cheese.</title>
        <authorList>
            <consortium name="US DOE Joint Genome Institute (JGI-PGF)"/>
            <person name="Walter F."/>
            <person name="Albersmeier A."/>
            <person name="Kalinowski J."/>
            <person name="Ruckert C."/>
        </authorList>
    </citation>
    <scope>NUCLEOTIDE SEQUENCE</scope>
    <source>
        <strain evidence="9">VKM B-2555</strain>
    </source>
</reference>
<evidence type="ECO:0000313" key="9">
    <source>
        <dbReference type="EMBL" id="GLK75244.1"/>
    </source>
</evidence>
<protein>
    <recommendedName>
        <fullName evidence="5 8">Uricase</fullName>
        <ecNumber evidence="5 8">1.7.3.3</ecNumber>
    </recommendedName>
    <alternativeName>
        <fullName evidence="5">Urate oxidase</fullName>
    </alternativeName>
</protein>
<dbReference type="AlphaFoldDB" id="A0A9W6JGC7"/>
<feature type="binding site" evidence="7">
    <location>
        <position position="55"/>
    </location>
    <ligand>
        <name>5-hydroxyisourate</name>
        <dbReference type="ChEBI" id="CHEBI:18072"/>
    </ligand>
</feature>
<feature type="active site" description="Charge relay system" evidence="6">
    <location>
        <position position="55"/>
    </location>
</feature>
<dbReference type="EC" id="1.7.3.3" evidence="5 8"/>
<dbReference type="PIRSF" id="PIRSF000241">
    <property type="entry name" value="Urate_oxidase"/>
    <property type="match status" value="1"/>
</dbReference>
<evidence type="ECO:0000256" key="5">
    <source>
        <dbReference type="PIRNR" id="PIRNR000241"/>
    </source>
</evidence>
<dbReference type="InterPro" id="IPR002042">
    <property type="entry name" value="Uricase"/>
</dbReference>
<evidence type="ECO:0000256" key="7">
    <source>
        <dbReference type="PIRSR" id="PIRSR000241-2"/>
    </source>
</evidence>
<dbReference type="Pfam" id="PF01014">
    <property type="entry name" value="Uricase"/>
    <property type="match status" value="2"/>
</dbReference>
<evidence type="ECO:0000256" key="6">
    <source>
        <dbReference type="PIRSR" id="PIRSR000241-1"/>
    </source>
</evidence>
<accession>A0A9W6JGC7</accession>
<comment type="function">
    <text evidence="5 8">Catalyzes the oxidation of uric acid to 5-hydroxyisourate, which is further processed to form (S)-allantoin.</text>
</comment>
<feature type="binding site" evidence="7">
    <location>
        <position position="242"/>
    </location>
    <ligand>
        <name>O2</name>
        <dbReference type="ChEBI" id="CHEBI:15379"/>
    </ligand>
</feature>
<evidence type="ECO:0000256" key="1">
    <source>
        <dbReference type="ARBA" id="ARBA00004831"/>
    </source>
</evidence>
<feature type="binding site" evidence="7">
    <location>
        <position position="216"/>
    </location>
    <ligand>
        <name>5-hydroxyisourate</name>
        <dbReference type="ChEBI" id="CHEBI:18072"/>
    </ligand>
</feature>
<keyword evidence="10" id="KW-1185">Reference proteome</keyword>
<dbReference type="GO" id="GO:0019628">
    <property type="term" value="P:urate catabolic process"/>
    <property type="evidence" value="ECO:0007669"/>
    <property type="project" value="TreeGrafter"/>
</dbReference>
<dbReference type="Proteomes" id="UP001143364">
    <property type="component" value="Unassembled WGS sequence"/>
</dbReference>
<evidence type="ECO:0000313" key="10">
    <source>
        <dbReference type="Proteomes" id="UP001143364"/>
    </source>
</evidence>
<feature type="binding site" evidence="7">
    <location>
        <position position="55"/>
    </location>
    <ligand>
        <name>urate</name>
        <dbReference type="ChEBI" id="CHEBI:17775"/>
    </ligand>
</feature>
<feature type="binding site" evidence="7">
    <location>
        <position position="56"/>
    </location>
    <ligand>
        <name>5-hydroxyisourate</name>
        <dbReference type="ChEBI" id="CHEBI:18072"/>
    </ligand>
</feature>
<feature type="binding site" evidence="7">
    <location>
        <position position="56"/>
    </location>
    <ligand>
        <name>urate</name>
        <dbReference type="ChEBI" id="CHEBI:17775"/>
    </ligand>
</feature>
<proteinExistence type="inferred from homology"/>
<comment type="catalytic activity">
    <reaction evidence="5 8">
        <text>urate + O2 + H2O = 5-hydroxyisourate + H2O2</text>
        <dbReference type="Rhea" id="RHEA:21368"/>
        <dbReference type="ChEBI" id="CHEBI:15377"/>
        <dbReference type="ChEBI" id="CHEBI:15379"/>
        <dbReference type="ChEBI" id="CHEBI:16240"/>
        <dbReference type="ChEBI" id="CHEBI:17775"/>
        <dbReference type="ChEBI" id="CHEBI:18072"/>
        <dbReference type="EC" id="1.7.3.3"/>
    </reaction>
</comment>
<dbReference type="PRINTS" id="PR00093">
    <property type="entry name" value="URICASE"/>
</dbReference>
<dbReference type="EMBL" id="BSFK01000005">
    <property type="protein sequence ID" value="GLK75244.1"/>
    <property type="molecule type" value="Genomic_DNA"/>
</dbReference>
<evidence type="ECO:0000256" key="4">
    <source>
        <dbReference type="ARBA" id="ARBA00023002"/>
    </source>
</evidence>
<feature type="active site" description="Charge relay system" evidence="6">
    <location>
        <position position="10"/>
    </location>
</feature>
<feature type="binding site" evidence="7">
    <location>
        <position position="216"/>
    </location>
    <ligand>
        <name>urate</name>
        <dbReference type="ChEBI" id="CHEBI:17775"/>
    </ligand>
</feature>
<comment type="similarity">
    <text evidence="2 5 8">Belongs to the uricase family.</text>
</comment>
<feature type="binding site" evidence="7">
    <location>
        <position position="173"/>
    </location>
    <ligand>
        <name>5-hydroxyisourate</name>
        <dbReference type="ChEBI" id="CHEBI:18072"/>
    </ligand>
</feature>
<evidence type="ECO:0000256" key="3">
    <source>
        <dbReference type="ARBA" id="ARBA00022631"/>
    </source>
</evidence>
<gene>
    <name evidence="9" type="ORF">GCM10008171_04980</name>
</gene>
<feature type="binding site" evidence="7">
    <location>
        <position position="242"/>
    </location>
    <ligand>
        <name>urate</name>
        <dbReference type="ChEBI" id="CHEBI:17775"/>
    </ligand>
</feature>
<feature type="binding site" evidence="7">
    <location>
        <position position="55"/>
    </location>
    <ligand>
        <name>O2</name>
        <dbReference type="ChEBI" id="CHEBI:15379"/>
    </ligand>
</feature>
<dbReference type="SUPFAM" id="SSF55620">
    <property type="entry name" value="Tetrahydrobiopterin biosynthesis enzymes-like"/>
    <property type="match status" value="2"/>
</dbReference>
<keyword evidence="4 5" id="KW-0560">Oxidoreductase</keyword>
<comment type="pathway">
    <text evidence="1 5">Purine metabolism; urate degradation; (S)-allantoin from urate: step 1/3.</text>
</comment>
<dbReference type="RefSeq" id="WP_271203206.1">
    <property type="nucleotide sequence ID" value="NZ_BSFK01000005.1"/>
</dbReference>
<name>A0A9W6JGC7_9HYPH</name>
<comment type="caution">
    <text evidence="9">The sequence shown here is derived from an EMBL/GenBank/DDBJ whole genome shotgun (WGS) entry which is preliminary data.</text>
</comment>
<sequence length="280" mass="30813">MVLISNRYGKARVRVLRLTRDGDRHEPRELEIDVALEGDFAAAYVAADNRTSVATDTMKNLIHVMARERPEAGTEAFLTALADRFLAAYPQAETVAFEARETRWVRMAFDGAEHGHAFTQDGNGHGVASLKATREGATLWSGVEGVAILKTTQSGWADFFRDAYTTLAPTTDRLLATRLDARWRWTATPERPEATNAAILEALLRVFATTYSVSVQDSLYRMGEAALAAAPGIDRLRLACPNKHYIPLDLSRFGLAHGDVAFLPTDEPHGQIECVVGREA</sequence>
<evidence type="ECO:0000256" key="8">
    <source>
        <dbReference type="RuleBase" id="RU004455"/>
    </source>
</evidence>
<dbReference type="GO" id="GO:0004846">
    <property type="term" value="F:urate oxidase activity"/>
    <property type="evidence" value="ECO:0007669"/>
    <property type="project" value="UniProtKB-EC"/>
</dbReference>
<dbReference type="GO" id="GO:0006145">
    <property type="term" value="P:purine nucleobase catabolic process"/>
    <property type="evidence" value="ECO:0007669"/>
    <property type="project" value="TreeGrafter"/>
</dbReference>
<dbReference type="NCBIfam" id="TIGR03383">
    <property type="entry name" value="urate_oxi"/>
    <property type="match status" value="1"/>
</dbReference>
<dbReference type="PANTHER" id="PTHR42874">
    <property type="entry name" value="URICASE"/>
    <property type="match status" value="1"/>
</dbReference>
<dbReference type="Gene3D" id="3.10.270.10">
    <property type="entry name" value="Urate Oxidase"/>
    <property type="match status" value="1"/>
</dbReference>
<reference evidence="9" key="2">
    <citation type="submission" date="2023-01" db="EMBL/GenBank/DDBJ databases">
        <authorList>
            <person name="Sun Q."/>
            <person name="Evtushenko L."/>
        </authorList>
    </citation>
    <scope>NUCLEOTIDE SEQUENCE</scope>
    <source>
        <strain evidence="9">VKM B-2555</strain>
    </source>
</reference>